<evidence type="ECO:0000256" key="7">
    <source>
        <dbReference type="ARBA" id="ARBA00023033"/>
    </source>
</evidence>
<dbReference type="PANTHER" id="PTHR24305">
    <property type="entry name" value="CYTOCHROME P450"/>
    <property type="match status" value="1"/>
</dbReference>
<evidence type="ECO:0000256" key="4">
    <source>
        <dbReference type="ARBA" id="ARBA00022723"/>
    </source>
</evidence>
<dbReference type="GO" id="GO:0020037">
    <property type="term" value="F:heme binding"/>
    <property type="evidence" value="ECO:0007669"/>
    <property type="project" value="InterPro"/>
</dbReference>
<organism evidence="8 9">
    <name type="scientific">Truncatella angustata</name>
    <dbReference type="NCBI Taxonomy" id="152316"/>
    <lineage>
        <taxon>Eukaryota</taxon>
        <taxon>Fungi</taxon>
        <taxon>Dikarya</taxon>
        <taxon>Ascomycota</taxon>
        <taxon>Pezizomycotina</taxon>
        <taxon>Sordariomycetes</taxon>
        <taxon>Xylariomycetidae</taxon>
        <taxon>Amphisphaeriales</taxon>
        <taxon>Sporocadaceae</taxon>
        <taxon>Truncatella</taxon>
    </lineage>
</organism>
<dbReference type="Gene3D" id="1.10.630.10">
    <property type="entry name" value="Cytochrome P450"/>
    <property type="match status" value="1"/>
</dbReference>
<comment type="cofactor">
    <cofactor evidence="1">
        <name>heme</name>
        <dbReference type="ChEBI" id="CHEBI:30413"/>
    </cofactor>
</comment>
<keyword evidence="5" id="KW-0560">Oxidoreductase</keyword>
<keyword evidence="6" id="KW-0408">Iron</keyword>
<dbReference type="GeneID" id="70135775"/>
<dbReference type="InterPro" id="IPR001128">
    <property type="entry name" value="Cyt_P450"/>
</dbReference>
<dbReference type="OrthoDB" id="1470350at2759"/>
<dbReference type="GO" id="GO:0016705">
    <property type="term" value="F:oxidoreductase activity, acting on paired donors, with incorporation or reduction of molecular oxygen"/>
    <property type="evidence" value="ECO:0007669"/>
    <property type="project" value="InterPro"/>
</dbReference>
<protein>
    <submittedName>
        <fullName evidence="8">Cytochrome P450</fullName>
    </submittedName>
</protein>
<dbReference type="PANTHER" id="PTHR24305:SF187">
    <property type="entry name" value="P450, PUTATIVE (EUROFUNG)-RELATED"/>
    <property type="match status" value="1"/>
</dbReference>
<accession>A0A9P8UTA0</accession>
<evidence type="ECO:0000313" key="8">
    <source>
        <dbReference type="EMBL" id="KAH6657833.1"/>
    </source>
</evidence>
<dbReference type="GO" id="GO:0004497">
    <property type="term" value="F:monooxygenase activity"/>
    <property type="evidence" value="ECO:0007669"/>
    <property type="project" value="UniProtKB-KW"/>
</dbReference>
<gene>
    <name evidence="8" type="ORF">BKA67DRAFT_656076</name>
</gene>
<keyword evidence="9" id="KW-1185">Reference proteome</keyword>
<dbReference type="RefSeq" id="XP_045962067.1">
    <property type="nucleotide sequence ID" value="XM_046106884.1"/>
</dbReference>
<dbReference type="EMBL" id="JAGPXC010000002">
    <property type="protein sequence ID" value="KAH6657833.1"/>
    <property type="molecule type" value="Genomic_DNA"/>
</dbReference>
<evidence type="ECO:0000256" key="5">
    <source>
        <dbReference type="ARBA" id="ARBA00023002"/>
    </source>
</evidence>
<dbReference type="InterPro" id="IPR050121">
    <property type="entry name" value="Cytochrome_P450_monoxygenase"/>
</dbReference>
<dbReference type="Pfam" id="PF00067">
    <property type="entry name" value="p450"/>
    <property type="match status" value="1"/>
</dbReference>
<keyword evidence="7" id="KW-0503">Monooxygenase</keyword>
<name>A0A9P8UTA0_9PEZI</name>
<evidence type="ECO:0000256" key="3">
    <source>
        <dbReference type="ARBA" id="ARBA00022617"/>
    </source>
</evidence>
<keyword evidence="4" id="KW-0479">Metal-binding</keyword>
<dbReference type="Proteomes" id="UP000758603">
    <property type="component" value="Unassembled WGS sequence"/>
</dbReference>
<dbReference type="SUPFAM" id="SSF48264">
    <property type="entry name" value="Cytochrome P450"/>
    <property type="match status" value="1"/>
</dbReference>
<evidence type="ECO:0000313" key="9">
    <source>
        <dbReference type="Proteomes" id="UP000758603"/>
    </source>
</evidence>
<dbReference type="AlphaFoldDB" id="A0A9P8UTA0"/>
<comment type="caution">
    <text evidence="8">The sequence shown here is derived from an EMBL/GenBank/DDBJ whole genome shotgun (WGS) entry which is preliminary data.</text>
</comment>
<evidence type="ECO:0000256" key="1">
    <source>
        <dbReference type="ARBA" id="ARBA00001971"/>
    </source>
</evidence>
<comment type="similarity">
    <text evidence="2">Belongs to the cytochrome P450 family.</text>
</comment>
<dbReference type="InterPro" id="IPR036396">
    <property type="entry name" value="Cyt_P450_sf"/>
</dbReference>
<evidence type="ECO:0000256" key="6">
    <source>
        <dbReference type="ARBA" id="ARBA00023004"/>
    </source>
</evidence>
<keyword evidence="3" id="KW-0349">Heme</keyword>
<dbReference type="GO" id="GO:0005506">
    <property type="term" value="F:iron ion binding"/>
    <property type="evidence" value="ECO:0007669"/>
    <property type="project" value="InterPro"/>
</dbReference>
<sequence>MDILAFEDNSGIIRDDKEARFWKSAHERSILIEKGFHKEPYVPDIFHWVTSEHSVKPSFSKVRGDLCLVVVTDGDTIAIVLTWLLYELIEHPDVLRKLREETDHVVVEKGGAEKLDNSSWAKLEYYQAGIDEALCLYAHHSSGLRRMTPPEGAPICGRWIPGNTSMIMPS</sequence>
<proteinExistence type="inferred from homology"/>
<evidence type="ECO:0000256" key="2">
    <source>
        <dbReference type="ARBA" id="ARBA00010617"/>
    </source>
</evidence>
<reference evidence="8" key="1">
    <citation type="journal article" date="2021" name="Nat. Commun.">
        <title>Genetic determinants of endophytism in the Arabidopsis root mycobiome.</title>
        <authorList>
            <person name="Mesny F."/>
            <person name="Miyauchi S."/>
            <person name="Thiergart T."/>
            <person name="Pickel B."/>
            <person name="Atanasova L."/>
            <person name="Karlsson M."/>
            <person name="Huettel B."/>
            <person name="Barry K.W."/>
            <person name="Haridas S."/>
            <person name="Chen C."/>
            <person name="Bauer D."/>
            <person name="Andreopoulos W."/>
            <person name="Pangilinan J."/>
            <person name="LaButti K."/>
            <person name="Riley R."/>
            <person name="Lipzen A."/>
            <person name="Clum A."/>
            <person name="Drula E."/>
            <person name="Henrissat B."/>
            <person name="Kohler A."/>
            <person name="Grigoriev I.V."/>
            <person name="Martin F.M."/>
            <person name="Hacquard S."/>
        </authorList>
    </citation>
    <scope>NUCLEOTIDE SEQUENCE</scope>
    <source>
        <strain evidence="8">MPI-SDFR-AT-0073</strain>
    </source>
</reference>